<evidence type="ECO:0000313" key="2">
    <source>
        <dbReference type="EMBL" id="KTB04683.1"/>
    </source>
</evidence>
<dbReference type="CDD" id="cd19929">
    <property type="entry name" value="psREC_Atg32"/>
    <property type="match status" value="1"/>
</dbReference>
<reference evidence="2 3" key="1">
    <citation type="submission" date="2015-10" db="EMBL/GenBank/DDBJ databases">
        <title>Draft genomes sequences of Candida glabrata isolates 1A, 1B, 2A, 2B, 3A and 3B.</title>
        <authorList>
            <person name="Haavelsrud O.E."/>
            <person name="Gaustad P."/>
        </authorList>
    </citation>
    <scope>NUCLEOTIDE SEQUENCE [LARGE SCALE GENOMIC DNA]</scope>
    <source>
        <strain evidence="2">910700640</strain>
    </source>
</reference>
<feature type="region of interest" description="Disordered" evidence="1">
    <location>
        <begin position="44"/>
        <end position="97"/>
    </location>
</feature>
<feature type="region of interest" description="Disordered" evidence="1">
    <location>
        <begin position="1"/>
        <end position="32"/>
    </location>
</feature>
<dbReference type="VEuPathDB" id="FungiDB:GWK60_H06457"/>
<dbReference type="Proteomes" id="UP000054886">
    <property type="component" value="Unassembled WGS sequence"/>
</dbReference>
<feature type="compositionally biased region" description="Basic residues" evidence="1">
    <location>
        <begin position="356"/>
        <end position="365"/>
    </location>
</feature>
<protein>
    <submittedName>
        <fullName evidence="2">Autophagy-related protein 32</fullName>
    </submittedName>
</protein>
<evidence type="ECO:0000313" key="3">
    <source>
        <dbReference type="Proteomes" id="UP000054886"/>
    </source>
</evidence>
<dbReference type="AlphaFoldDB" id="A0A0W0CYN7"/>
<evidence type="ECO:0000256" key="1">
    <source>
        <dbReference type="SAM" id="MobiDB-lite"/>
    </source>
</evidence>
<feature type="compositionally biased region" description="Low complexity" evidence="1">
    <location>
        <begin position="342"/>
        <end position="351"/>
    </location>
</feature>
<dbReference type="VEuPathDB" id="FungiDB:B1J91_H06545g"/>
<dbReference type="OrthoDB" id="4061233at2759"/>
<sequence>MLRFQRGTVKESSPAKLASTSRNGPESSILDPHHSVMELLQRQMEGNEVPSESGVLGESWQQIRESDVGDGGDSNFDQQSNTSAILSSSSEASEDEDLDIQQQLLGGQQEYKNFHMTAEEQLQEQAQGQGFGRPSLLKGTQSRLSEQDSNRSGSVRTIVDKGSCSSSLDEHELNSMFTSDSMSLTKSTGSSSTSFVMPKLSLTYKPSQAKKLLVVGRLSKRFHQDIPREYRQYFHISQSSDPSEFQNYIGIVIVFQELKEFVAMLNRIVQYTDKKPIIPICQPGQRIRVKNILKSFLKNDAITLWYPPVTIANDKSMEKLFKHTVKLVNKLENEEDVLSLSTSDKSLSDETSGYRKNNRRKKHGGKPSTNYSKWITWGISLTIGVSIGYYATYMITTTLLYGKAESHHANEAKGFSITNGNSGSSSISHSTEYYESTISQKGLLRNTIVFIKRTIHNLNGKVGTFFASITQVIKQTPVREDNQFYTLGYMLS</sequence>
<feature type="region of interest" description="Disordered" evidence="1">
    <location>
        <begin position="342"/>
        <end position="368"/>
    </location>
</feature>
<dbReference type="VEuPathDB" id="FungiDB:GVI51_H06391"/>
<dbReference type="VEuPathDB" id="FungiDB:CAGL0H06545g"/>
<dbReference type="EMBL" id="LLZZ01000116">
    <property type="protein sequence ID" value="KTB04683.1"/>
    <property type="molecule type" value="Genomic_DNA"/>
</dbReference>
<proteinExistence type="predicted"/>
<gene>
    <name evidence="2" type="ORF">AO440_002172</name>
</gene>
<comment type="caution">
    <text evidence="2">The sequence shown here is derived from an EMBL/GenBank/DDBJ whole genome shotgun (WGS) entry which is preliminary data.</text>
</comment>
<accession>A0A0W0CYN7</accession>
<feature type="region of interest" description="Disordered" evidence="1">
    <location>
        <begin position="122"/>
        <end position="156"/>
    </location>
</feature>
<organism evidence="2 3">
    <name type="scientific">Candida glabrata</name>
    <name type="common">Yeast</name>
    <name type="synonym">Torulopsis glabrata</name>
    <dbReference type="NCBI Taxonomy" id="5478"/>
    <lineage>
        <taxon>Eukaryota</taxon>
        <taxon>Fungi</taxon>
        <taxon>Dikarya</taxon>
        <taxon>Ascomycota</taxon>
        <taxon>Saccharomycotina</taxon>
        <taxon>Saccharomycetes</taxon>
        <taxon>Saccharomycetales</taxon>
        <taxon>Saccharomycetaceae</taxon>
        <taxon>Nakaseomyces</taxon>
    </lineage>
</organism>
<name>A0A0W0CYN7_CANGB</name>